<evidence type="ECO:0000313" key="9">
    <source>
        <dbReference type="EMBL" id="MBC2600507.1"/>
    </source>
</evidence>
<comment type="catalytic activity">
    <reaction evidence="7">
        <text>4 Fe(2+) + O2 + 6 H2O = 4 iron(III) oxide-hydroxide + 12 H(+)</text>
        <dbReference type="Rhea" id="RHEA:11972"/>
        <dbReference type="ChEBI" id="CHEBI:15377"/>
        <dbReference type="ChEBI" id="CHEBI:15378"/>
        <dbReference type="ChEBI" id="CHEBI:15379"/>
        <dbReference type="ChEBI" id="CHEBI:29033"/>
        <dbReference type="ChEBI" id="CHEBI:78619"/>
        <dbReference type="EC" id="1.16.3.2"/>
    </reaction>
</comment>
<dbReference type="GO" id="GO:0006826">
    <property type="term" value="P:iron ion transport"/>
    <property type="evidence" value="ECO:0007669"/>
    <property type="project" value="InterPro"/>
</dbReference>
<dbReference type="GO" id="GO:0004322">
    <property type="term" value="F:ferroxidase activity"/>
    <property type="evidence" value="ECO:0007669"/>
    <property type="project" value="TreeGrafter"/>
</dbReference>
<gene>
    <name evidence="9" type="ORF">H5P30_01795</name>
</gene>
<dbReference type="RefSeq" id="WP_185691252.1">
    <property type="nucleotide sequence ID" value="NZ_JACHVA010000022.1"/>
</dbReference>
<dbReference type="CDD" id="cd01055">
    <property type="entry name" value="Nonheme_Ferritin"/>
    <property type="match status" value="1"/>
</dbReference>
<feature type="binding site" evidence="6">
    <location>
        <position position="20"/>
    </location>
    <ligand>
        <name>Fe cation</name>
        <dbReference type="ChEBI" id="CHEBI:24875"/>
        <label>1</label>
    </ligand>
</feature>
<evidence type="ECO:0000313" key="10">
    <source>
        <dbReference type="Proteomes" id="UP000525652"/>
    </source>
</evidence>
<evidence type="ECO:0000256" key="7">
    <source>
        <dbReference type="RuleBase" id="RU361145"/>
    </source>
</evidence>
<dbReference type="InterPro" id="IPR041719">
    <property type="entry name" value="Ferritin_prok"/>
</dbReference>
<dbReference type="PANTHER" id="PTHR11431">
    <property type="entry name" value="FERRITIN"/>
    <property type="match status" value="1"/>
</dbReference>
<dbReference type="InterPro" id="IPR009040">
    <property type="entry name" value="Ferritin-like_diiron"/>
</dbReference>
<dbReference type="Pfam" id="PF00210">
    <property type="entry name" value="Ferritin"/>
    <property type="match status" value="1"/>
</dbReference>
<dbReference type="InterPro" id="IPR012347">
    <property type="entry name" value="Ferritin-like"/>
</dbReference>
<comment type="similarity">
    <text evidence="1 7">Belongs to the ferritin family. Prokaryotic subfamily.</text>
</comment>
<accession>A0A7X1AV51</accession>
<feature type="binding site" evidence="6">
    <location>
        <position position="130"/>
    </location>
    <ligand>
        <name>Fe cation</name>
        <dbReference type="ChEBI" id="CHEBI:24875"/>
        <label>1</label>
    </ligand>
</feature>
<dbReference type="GO" id="GO:0005829">
    <property type="term" value="C:cytosol"/>
    <property type="evidence" value="ECO:0007669"/>
    <property type="project" value="TreeGrafter"/>
</dbReference>
<comment type="subcellular location">
    <subcellularLocation>
        <location evidence="7">Cytoplasm</location>
    </subcellularLocation>
</comment>
<dbReference type="EC" id="1.16.3.2" evidence="7"/>
<sequence>MSETQKSDLPALLCRQVNHEFYAALSYEALAVWCADNEFNGFAEFFRKQASEEGEHARKFIAHMSERSMKPEIGGMEPPRTEFDSLLEVALFARGLELKNTQLIIECYDEANASGNPRSVPFLLNFIEEQVEEEAWAATMVGLLEKCDCPGSLLNLDRHIIQTLG</sequence>
<keyword evidence="4" id="KW-0560">Oxidoreductase</keyword>
<name>A0A7X1AV51_9BACT</name>
<keyword evidence="5 6" id="KW-0408">Iron</keyword>
<dbReference type="GO" id="GO:0006879">
    <property type="term" value="P:intracellular iron ion homeostasis"/>
    <property type="evidence" value="ECO:0007669"/>
    <property type="project" value="UniProtKB-KW"/>
</dbReference>
<dbReference type="InterPro" id="IPR001519">
    <property type="entry name" value="Ferritin"/>
</dbReference>
<dbReference type="EMBL" id="JACHVA010000022">
    <property type="protein sequence ID" value="MBC2600507.1"/>
    <property type="molecule type" value="Genomic_DNA"/>
</dbReference>
<comment type="caution">
    <text evidence="9">The sequence shown here is derived from an EMBL/GenBank/DDBJ whole genome shotgun (WGS) entry which is preliminary data.</text>
</comment>
<keyword evidence="3 6" id="KW-0479">Metal-binding</keyword>
<organism evidence="9 10">
    <name type="scientific">Puniceicoccus vermicola</name>
    <dbReference type="NCBI Taxonomy" id="388746"/>
    <lineage>
        <taxon>Bacteria</taxon>
        <taxon>Pseudomonadati</taxon>
        <taxon>Verrucomicrobiota</taxon>
        <taxon>Opitutia</taxon>
        <taxon>Puniceicoccales</taxon>
        <taxon>Puniceicoccaceae</taxon>
        <taxon>Puniceicoccus</taxon>
    </lineage>
</organism>
<dbReference type="Proteomes" id="UP000525652">
    <property type="component" value="Unassembled WGS sequence"/>
</dbReference>
<dbReference type="SUPFAM" id="SSF47240">
    <property type="entry name" value="Ferritin-like"/>
    <property type="match status" value="1"/>
</dbReference>
<evidence type="ECO:0000259" key="8">
    <source>
        <dbReference type="PROSITE" id="PS50905"/>
    </source>
</evidence>
<evidence type="ECO:0000256" key="1">
    <source>
        <dbReference type="ARBA" id="ARBA00006950"/>
    </source>
</evidence>
<dbReference type="PROSITE" id="PS50905">
    <property type="entry name" value="FERRITIN_LIKE"/>
    <property type="match status" value="1"/>
</dbReference>
<dbReference type="Gene3D" id="1.20.1260.10">
    <property type="match status" value="1"/>
</dbReference>
<dbReference type="PANTHER" id="PTHR11431:SF127">
    <property type="entry name" value="BACTERIAL NON-HEME FERRITIN"/>
    <property type="match status" value="1"/>
</dbReference>
<evidence type="ECO:0000256" key="6">
    <source>
        <dbReference type="PIRSR" id="PIRSR601519-1"/>
    </source>
</evidence>
<reference evidence="9 10" key="1">
    <citation type="submission" date="2020-07" db="EMBL/GenBank/DDBJ databases">
        <authorList>
            <person name="Feng X."/>
        </authorList>
    </citation>
    <scope>NUCLEOTIDE SEQUENCE [LARGE SCALE GENOMIC DNA]</scope>
    <source>
        <strain evidence="9 10">JCM14086</strain>
    </source>
</reference>
<keyword evidence="10" id="KW-1185">Reference proteome</keyword>
<protein>
    <recommendedName>
        <fullName evidence="7">Ferritin</fullName>
        <ecNumber evidence="7">1.16.3.2</ecNumber>
    </recommendedName>
</protein>
<dbReference type="InterPro" id="IPR008331">
    <property type="entry name" value="Ferritin_DPS_dom"/>
</dbReference>
<dbReference type="GO" id="GO:0008199">
    <property type="term" value="F:ferric iron binding"/>
    <property type="evidence" value="ECO:0007669"/>
    <property type="project" value="InterPro"/>
</dbReference>
<dbReference type="InterPro" id="IPR009078">
    <property type="entry name" value="Ferritin-like_SF"/>
</dbReference>
<dbReference type="GO" id="GO:0008198">
    <property type="term" value="F:ferrous iron binding"/>
    <property type="evidence" value="ECO:0007669"/>
    <property type="project" value="TreeGrafter"/>
</dbReference>
<feature type="binding site" evidence="6">
    <location>
        <position position="53"/>
    </location>
    <ligand>
        <name>Fe cation</name>
        <dbReference type="ChEBI" id="CHEBI:24875"/>
        <label>1</label>
    </ligand>
</feature>
<feature type="binding site" evidence="6">
    <location>
        <position position="97"/>
    </location>
    <ligand>
        <name>Fe cation</name>
        <dbReference type="ChEBI" id="CHEBI:24875"/>
        <label>1</label>
    </ligand>
</feature>
<evidence type="ECO:0000256" key="5">
    <source>
        <dbReference type="ARBA" id="ARBA00023004"/>
    </source>
</evidence>
<keyword evidence="7" id="KW-0963">Cytoplasm</keyword>
<feature type="binding site" evidence="6">
    <location>
        <position position="56"/>
    </location>
    <ligand>
        <name>Fe cation</name>
        <dbReference type="ChEBI" id="CHEBI:24875"/>
        <label>1</label>
    </ligand>
</feature>
<comment type="function">
    <text evidence="7">Iron-storage protein.</text>
</comment>
<feature type="domain" description="Ferritin-like diiron" evidence="8">
    <location>
        <begin position="3"/>
        <end position="148"/>
    </location>
</feature>
<evidence type="ECO:0000256" key="3">
    <source>
        <dbReference type="ARBA" id="ARBA00022723"/>
    </source>
</evidence>
<dbReference type="AlphaFoldDB" id="A0A7X1AV51"/>
<proteinExistence type="inferred from homology"/>
<evidence type="ECO:0000256" key="4">
    <source>
        <dbReference type="ARBA" id="ARBA00023002"/>
    </source>
</evidence>
<evidence type="ECO:0000256" key="2">
    <source>
        <dbReference type="ARBA" id="ARBA00022434"/>
    </source>
</evidence>
<keyword evidence="2 7" id="KW-0409">Iron storage</keyword>